<dbReference type="Proteomes" id="UP001062846">
    <property type="component" value="Chromosome 9"/>
</dbReference>
<reference evidence="1" key="1">
    <citation type="submission" date="2022-02" db="EMBL/GenBank/DDBJ databases">
        <title>Plant Genome Project.</title>
        <authorList>
            <person name="Zhang R.-G."/>
        </authorList>
    </citation>
    <scope>NUCLEOTIDE SEQUENCE</scope>
    <source>
        <strain evidence="1">AT1</strain>
    </source>
</reference>
<dbReference type="EMBL" id="CM046396">
    <property type="protein sequence ID" value="KAI8540124.1"/>
    <property type="molecule type" value="Genomic_DNA"/>
</dbReference>
<accession>A0ACC0MHQ6</accession>
<name>A0ACC0MHQ6_RHOML</name>
<evidence type="ECO:0000313" key="2">
    <source>
        <dbReference type="Proteomes" id="UP001062846"/>
    </source>
</evidence>
<comment type="caution">
    <text evidence="1">The sequence shown here is derived from an EMBL/GenBank/DDBJ whole genome shotgun (WGS) entry which is preliminary data.</text>
</comment>
<sequence>MGTVVPSKKTLAQLLQGEPPSPPDSPVDPKNQPPGLVLPIEQPSPLPNVPAAAEQPRFPHTLLQK</sequence>
<protein>
    <submittedName>
        <fullName evidence="1">Uncharacterized protein</fullName>
    </submittedName>
</protein>
<keyword evidence="2" id="KW-1185">Reference proteome</keyword>
<proteinExistence type="predicted"/>
<organism evidence="1 2">
    <name type="scientific">Rhododendron molle</name>
    <name type="common">Chinese azalea</name>
    <name type="synonym">Azalea mollis</name>
    <dbReference type="NCBI Taxonomy" id="49168"/>
    <lineage>
        <taxon>Eukaryota</taxon>
        <taxon>Viridiplantae</taxon>
        <taxon>Streptophyta</taxon>
        <taxon>Embryophyta</taxon>
        <taxon>Tracheophyta</taxon>
        <taxon>Spermatophyta</taxon>
        <taxon>Magnoliopsida</taxon>
        <taxon>eudicotyledons</taxon>
        <taxon>Gunneridae</taxon>
        <taxon>Pentapetalae</taxon>
        <taxon>asterids</taxon>
        <taxon>Ericales</taxon>
        <taxon>Ericaceae</taxon>
        <taxon>Ericoideae</taxon>
        <taxon>Rhodoreae</taxon>
        <taxon>Rhododendron</taxon>
    </lineage>
</organism>
<gene>
    <name evidence="1" type="ORF">RHMOL_Rhmol09G0237600</name>
</gene>
<evidence type="ECO:0000313" key="1">
    <source>
        <dbReference type="EMBL" id="KAI8540124.1"/>
    </source>
</evidence>